<proteinExistence type="predicted"/>
<evidence type="ECO:0000313" key="2">
    <source>
        <dbReference type="Proteomes" id="UP001333102"/>
    </source>
</evidence>
<dbReference type="RefSeq" id="WP_324669457.1">
    <property type="nucleotide sequence ID" value="NZ_CP141614.1"/>
</dbReference>
<sequence>MTSAEATPTAERQAQEAIDEAAGRRLLARVEGLEASGALALLEDAAIAMKALFDAMTPGVMARVTMLAAQAGELADELIHSGRPVPLDALRAMGAAAQEARAWDRAPRWSHLARLAHDPDTRRGLGFMLALAHHLGKRLTP</sequence>
<accession>A0ABZ1BQX5</accession>
<reference evidence="2" key="1">
    <citation type="submission" date="2023-12" db="EMBL/GenBank/DDBJ databases">
        <title>Novel isolates from deep terrestrial aquifers shed light on the physiology and ecology of the class Limnochordia.</title>
        <authorList>
            <person name="Karnachuk O.V."/>
            <person name="Lukina A.P."/>
            <person name="Avakyan M.R."/>
            <person name="Kadnikov V."/>
            <person name="Begmatov S."/>
            <person name="Beletsky A.V."/>
            <person name="Mardanov A.V."/>
            <person name="Ravin N.V."/>
        </authorList>
    </citation>
    <scope>NUCLEOTIDE SEQUENCE [LARGE SCALE GENOMIC DNA]</scope>
    <source>
        <strain evidence="2">LN</strain>
    </source>
</reference>
<name>A0ABZ1BQX5_9FIRM</name>
<protein>
    <submittedName>
        <fullName evidence="1">DUF1641 domain-containing protein</fullName>
    </submittedName>
</protein>
<keyword evidence="2" id="KW-1185">Reference proteome</keyword>
<gene>
    <name evidence="1" type="ORF">VLY81_02505</name>
</gene>
<dbReference type="InterPro" id="IPR012440">
    <property type="entry name" value="DUF1641"/>
</dbReference>
<dbReference type="Pfam" id="PF07849">
    <property type="entry name" value="DUF1641"/>
    <property type="match status" value="1"/>
</dbReference>
<organism evidence="1 2">
    <name type="scientific">Geochorda subterranea</name>
    <dbReference type="NCBI Taxonomy" id="3109564"/>
    <lineage>
        <taxon>Bacteria</taxon>
        <taxon>Bacillati</taxon>
        <taxon>Bacillota</taxon>
        <taxon>Limnochordia</taxon>
        <taxon>Limnochordales</taxon>
        <taxon>Geochordaceae</taxon>
        <taxon>Geochorda</taxon>
    </lineage>
</organism>
<evidence type="ECO:0000313" key="1">
    <source>
        <dbReference type="EMBL" id="WRP15068.1"/>
    </source>
</evidence>
<dbReference type="Proteomes" id="UP001333102">
    <property type="component" value="Chromosome"/>
</dbReference>
<dbReference type="EMBL" id="CP141614">
    <property type="protein sequence ID" value="WRP15068.1"/>
    <property type="molecule type" value="Genomic_DNA"/>
</dbReference>